<dbReference type="Gene3D" id="2.10.260.10">
    <property type="match status" value="1"/>
</dbReference>
<protein>
    <recommendedName>
        <fullName evidence="3">SpoVT-AbrB domain-containing protein</fullName>
    </recommendedName>
</protein>
<dbReference type="Proteomes" id="UP000051581">
    <property type="component" value="Unassembled WGS sequence"/>
</dbReference>
<keyword evidence="2" id="KW-1185">Reference proteome</keyword>
<evidence type="ECO:0000313" key="1">
    <source>
        <dbReference type="EMBL" id="KRK89505.1"/>
    </source>
</evidence>
<gene>
    <name evidence="1" type="ORF">FD17_GL001090</name>
</gene>
<dbReference type="PATRIC" id="fig|1423808.3.peg.1100"/>
<organism evidence="1 2">
    <name type="scientific">Lentilactobacillus sunkii DSM 19904</name>
    <dbReference type="NCBI Taxonomy" id="1423808"/>
    <lineage>
        <taxon>Bacteria</taxon>
        <taxon>Bacillati</taxon>
        <taxon>Bacillota</taxon>
        <taxon>Bacilli</taxon>
        <taxon>Lactobacillales</taxon>
        <taxon>Lactobacillaceae</taxon>
        <taxon>Lentilactobacillus</taxon>
    </lineage>
</organism>
<sequence>MNVKTRKQGNSLVITIPSEFKIDENVEYTPVKDENGVISFVPVHHNIFDENPNYDFKKALKEMDIQDNGKAVGKEDVW</sequence>
<dbReference type="AlphaFoldDB" id="A0A0R1L971"/>
<name>A0A0R1L971_9LACO</name>
<evidence type="ECO:0000313" key="2">
    <source>
        <dbReference type="Proteomes" id="UP000051581"/>
    </source>
</evidence>
<comment type="caution">
    <text evidence="1">The sequence shown here is derived from an EMBL/GenBank/DDBJ whole genome shotgun (WGS) entry which is preliminary data.</text>
</comment>
<dbReference type="OrthoDB" id="71707at2"/>
<proteinExistence type="predicted"/>
<dbReference type="NCBIfam" id="NF047400">
    <property type="entry name" value="MazE_PemI_antitoxin"/>
    <property type="match status" value="1"/>
</dbReference>
<accession>A0A0R1L971</accession>
<reference evidence="1 2" key="1">
    <citation type="journal article" date="2015" name="Genome Announc.">
        <title>Expanding the biotechnology potential of lactobacilli through comparative genomics of 213 strains and associated genera.</title>
        <authorList>
            <person name="Sun Z."/>
            <person name="Harris H.M."/>
            <person name="McCann A."/>
            <person name="Guo C."/>
            <person name="Argimon S."/>
            <person name="Zhang W."/>
            <person name="Yang X."/>
            <person name="Jeffery I.B."/>
            <person name="Cooney J.C."/>
            <person name="Kagawa T.F."/>
            <person name="Liu W."/>
            <person name="Song Y."/>
            <person name="Salvetti E."/>
            <person name="Wrobel A."/>
            <person name="Rasinkangas P."/>
            <person name="Parkhill J."/>
            <person name="Rea M.C."/>
            <person name="O'Sullivan O."/>
            <person name="Ritari J."/>
            <person name="Douillard F.P."/>
            <person name="Paul Ross R."/>
            <person name="Yang R."/>
            <person name="Briner A.E."/>
            <person name="Felis G.E."/>
            <person name="de Vos W.M."/>
            <person name="Barrangou R."/>
            <person name="Klaenhammer T.R."/>
            <person name="Caufield P.W."/>
            <person name="Cui Y."/>
            <person name="Zhang H."/>
            <person name="O'Toole P.W."/>
        </authorList>
    </citation>
    <scope>NUCLEOTIDE SEQUENCE [LARGE SCALE GENOMIC DNA]</scope>
    <source>
        <strain evidence="1 2">DSM 19904</strain>
    </source>
</reference>
<evidence type="ECO:0008006" key="3">
    <source>
        <dbReference type="Google" id="ProtNLM"/>
    </source>
</evidence>
<dbReference type="RefSeq" id="WP_057823371.1">
    <property type="nucleotide sequence ID" value="NZ_AZEA01000002.1"/>
</dbReference>
<dbReference type="EMBL" id="AZEA01000002">
    <property type="protein sequence ID" value="KRK89505.1"/>
    <property type="molecule type" value="Genomic_DNA"/>
</dbReference>